<reference evidence="1" key="1">
    <citation type="submission" date="2020-04" db="EMBL/GenBank/DDBJ databases">
        <authorList>
            <person name="Chiriac C."/>
            <person name="Salcher M."/>
            <person name="Ghai R."/>
            <person name="Kavagutti S V."/>
        </authorList>
    </citation>
    <scope>NUCLEOTIDE SEQUENCE</scope>
</reference>
<gene>
    <name evidence="1" type="ORF">UFOVP286_19</name>
</gene>
<sequence length="75" mass="8772">MKIINLIIASLSFIFGLFIAKKIGDADKLKIQVKQFEDNQKIQNEILQRNINSTNINTSNKRLWLKKKRTDNNKL</sequence>
<accession>A0A6J5LR74</accession>
<organism evidence="1">
    <name type="scientific">uncultured Caudovirales phage</name>
    <dbReference type="NCBI Taxonomy" id="2100421"/>
    <lineage>
        <taxon>Viruses</taxon>
        <taxon>Duplodnaviria</taxon>
        <taxon>Heunggongvirae</taxon>
        <taxon>Uroviricota</taxon>
        <taxon>Caudoviricetes</taxon>
        <taxon>Peduoviridae</taxon>
        <taxon>Maltschvirus</taxon>
        <taxon>Maltschvirus maltsch</taxon>
    </lineage>
</organism>
<protein>
    <submittedName>
        <fullName evidence="1">Uncharacterized protein</fullName>
    </submittedName>
</protein>
<name>A0A6J5LR74_9CAUD</name>
<proteinExistence type="predicted"/>
<evidence type="ECO:0000313" key="1">
    <source>
        <dbReference type="EMBL" id="CAB4135713.1"/>
    </source>
</evidence>
<dbReference type="EMBL" id="LR796304">
    <property type="protein sequence ID" value="CAB4135713.1"/>
    <property type="molecule type" value="Genomic_DNA"/>
</dbReference>